<dbReference type="CDD" id="cd06261">
    <property type="entry name" value="TM_PBP2"/>
    <property type="match status" value="1"/>
</dbReference>
<dbReference type="PANTHER" id="PTHR43163">
    <property type="entry name" value="DIPEPTIDE TRANSPORT SYSTEM PERMEASE PROTEIN DPPB-RELATED"/>
    <property type="match status" value="1"/>
</dbReference>
<feature type="transmembrane region" description="Helical" evidence="7">
    <location>
        <begin position="12"/>
        <end position="33"/>
    </location>
</feature>
<dbReference type="Gene3D" id="1.10.3720.10">
    <property type="entry name" value="MetI-like"/>
    <property type="match status" value="1"/>
</dbReference>
<keyword evidence="3" id="KW-1003">Cell membrane</keyword>
<dbReference type="Pfam" id="PF19300">
    <property type="entry name" value="BPD_transp_1_N"/>
    <property type="match status" value="1"/>
</dbReference>
<keyword evidence="4 7" id="KW-0812">Transmembrane</keyword>
<evidence type="ECO:0000256" key="5">
    <source>
        <dbReference type="ARBA" id="ARBA00022989"/>
    </source>
</evidence>
<keyword evidence="5 7" id="KW-1133">Transmembrane helix</keyword>
<dbReference type="AlphaFoldDB" id="A0A7C5XLP4"/>
<feature type="transmembrane region" description="Helical" evidence="7">
    <location>
        <begin position="262"/>
        <end position="288"/>
    </location>
</feature>
<feature type="transmembrane region" description="Helical" evidence="7">
    <location>
        <begin position="308"/>
        <end position="334"/>
    </location>
</feature>
<dbReference type="InterPro" id="IPR035906">
    <property type="entry name" value="MetI-like_sf"/>
</dbReference>
<dbReference type="GO" id="GO:0055085">
    <property type="term" value="P:transmembrane transport"/>
    <property type="evidence" value="ECO:0007669"/>
    <property type="project" value="InterPro"/>
</dbReference>
<reference evidence="9" key="1">
    <citation type="journal article" date="2020" name="mSystems">
        <title>Genome- and Community-Level Interaction Insights into Carbon Utilization and Element Cycling Functions of Hydrothermarchaeota in Hydrothermal Sediment.</title>
        <authorList>
            <person name="Zhou Z."/>
            <person name="Liu Y."/>
            <person name="Xu W."/>
            <person name="Pan J."/>
            <person name="Luo Z.H."/>
            <person name="Li M."/>
        </authorList>
    </citation>
    <scope>NUCLEOTIDE SEQUENCE [LARGE SCALE GENOMIC DNA]</scope>
    <source>
        <strain evidence="9">SpSt-1121</strain>
    </source>
</reference>
<sequence length="340" mass="37853">MPINKEYIAKRAASLVFVVLGVIIITFIITRIIPARPELLWTGPHATIEQIERARKELHLDKPIYLQLWYYLTDLFSGNWGVSWRTKLPVLSSILTALPATLELVIVAFLIAMAVGMPLGISAAIRRGTSLDNAIRVFSVVGASTPVFWLALILQLIFSNWLGLLPAAKRVDEYIAISTGFKPLTGFYLIDSLLQGNIPVFLDVFKRIILPAIVLSIYPMCLSTRMTRALTIEVLGELHVRSSISWGIPRNKVLYRYVLKNVLAPVIASLGLSFGYTIVGAFMVELIFVWPGIGYYTAMSLLSYDYPAIIGCVIFVAILYSMINTVVDLIHAVIDPRVKL</sequence>
<comment type="caution">
    <text evidence="9">The sequence shown here is derived from an EMBL/GenBank/DDBJ whole genome shotgun (WGS) entry which is preliminary data.</text>
</comment>
<evidence type="ECO:0000256" key="1">
    <source>
        <dbReference type="ARBA" id="ARBA00004651"/>
    </source>
</evidence>
<evidence type="ECO:0000256" key="3">
    <source>
        <dbReference type="ARBA" id="ARBA00022475"/>
    </source>
</evidence>
<evidence type="ECO:0000256" key="7">
    <source>
        <dbReference type="RuleBase" id="RU363032"/>
    </source>
</evidence>
<evidence type="ECO:0000313" key="9">
    <source>
        <dbReference type="EMBL" id="HHP81228.1"/>
    </source>
</evidence>
<dbReference type="InterPro" id="IPR045621">
    <property type="entry name" value="BPD_transp_1_N"/>
</dbReference>
<name>A0A7C5XLP4_9CREN</name>
<accession>A0A7C5XLP4</accession>
<evidence type="ECO:0000256" key="4">
    <source>
        <dbReference type="ARBA" id="ARBA00022692"/>
    </source>
</evidence>
<keyword evidence="6 7" id="KW-0472">Membrane</keyword>
<dbReference type="SUPFAM" id="SSF161098">
    <property type="entry name" value="MetI-like"/>
    <property type="match status" value="1"/>
</dbReference>
<gene>
    <name evidence="9" type="ORF">ENM84_01040</name>
</gene>
<comment type="similarity">
    <text evidence="7">Belongs to the binding-protein-dependent transport system permease family.</text>
</comment>
<feature type="domain" description="ABC transmembrane type-1" evidence="8">
    <location>
        <begin position="98"/>
        <end position="331"/>
    </location>
</feature>
<dbReference type="PROSITE" id="PS50928">
    <property type="entry name" value="ABC_TM1"/>
    <property type="match status" value="1"/>
</dbReference>
<feature type="transmembrane region" description="Helical" evidence="7">
    <location>
        <begin position="104"/>
        <end position="125"/>
    </location>
</feature>
<organism evidence="9">
    <name type="scientific">Ignisphaera aggregans</name>
    <dbReference type="NCBI Taxonomy" id="334771"/>
    <lineage>
        <taxon>Archaea</taxon>
        <taxon>Thermoproteota</taxon>
        <taxon>Thermoprotei</taxon>
        <taxon>Desulfurococcales</taxon>
        <taxon>Desulfurococcaceae</taxon>
        <taxon>Ignisphaera</taxon>
    </lineage>
</organism>
<dbReference type="InterPro" id="IPR000515">
    <property type="entry name" value="MetI-like"/>
</dbReference>
<feature type="transmembrane region" description="Helical" evidence="7">
    <location>
        <begin position="204"/>
        <end position="222"/>
    </location>
</feature>
<dbReference type="Pfam" id="PF00528">
    <property type="entry name" value="BPD_transp_1"/>
    <property type="match status" value="1"/>
</dbReference>
<dbReference type="GO" id="GO:0005886">
    <property type="term" value="C:plasma membrane"/>
    <property type="evidence" value="ECO:0007669"/>
    <property type="project" value="UniProtKB-SubCell"/>
</dbReference>
<evidence type="ECO:0000256" key="2">
    <source>
        <dbReference type="ARBA" id="ARBA00022448"/>
    </source>
</evidence>
<protein>
    <submittedName>
        <fullName evidence="9">ABC transporter permease</fullName>
    </submittedName>
</protein>
<dbReference type="PANTHER" id="PTHR43163:SF6">
    <property type="entry name" value="DIPEPTIDE TRANSPORT SYSTEM PERMEASE PROTEIN DPPB-RELATED"/>
    <property type="match status" value="1"/>
</dbReference>
<comment type="subcellular location">
    <subcellularLocation>
        <location evidence="1 7">Cell membrane</location>
        <topology evidence="1 7">Multi-pass membrane protein</topology>
    </subcellularLocation>
</comment>
<dbReference type="EMBL" id="DRZI01000031">
    <property type="protein sequence ID" value="HHP81228.1"/>
    <property type="molecule type" value="Genomic_DNA"/>
</dbReference>
<evidence type="ECO:0000259" key="8">
    <source>
        <dbReference type="PROSITE" id="PS50928"/>
    </source>
</evidence>
<evidence type="ECO:0000256" key="6">
    <source>
        <dbReference type="ARBA" id="ARBA00023136"/>
    </source>
</evidence>
<feature type="transmembrane region" description="Helical" evidence="7">
    <location>
        <begin position="137"/>
        <end position="158"/>
    </location>
</feature>
<keyword evidence="2 7" id="KW-0813">Transport</keyword>
<proteinExistence type="inferred from homology"/>